<dbReference type="PANTHER" id="PTHR12128">
    <property type="entry name" value="DIHYDRODIPICOLINATE SYNTHASE"/>
    <property type="match status" value="1"/>
</dbReference>
<gene>
    <name evidence="7" type="ORF">HNR09_000890</name>
</gene>
<dbReference type="Gene3D" id="3.20.20.70">
    <property type="entry name" value="Aldolase class I"/>
    <property type="match status" value="1"/>
</dbReference>
<comment type="caution">
    <text evidence="7">The sequence shown here is derived from an EMBL/GenBank/DDBJ whole genome shotgun (WGS) entry which is preliminary data.</text>
</comment>
<keyword evidence="8" id="KW-1185">Reference proteome</keyword>
<dbReference type="InterPro" id="IPR013785">
    <property type="entry name" value="Aldolase_TIM"/>
</dbReference>
<evidence type="ECO:0000256" key="5">
    <source>
        <dbReference type="PIRSR" id="PIRSR001365-2"/>
    </source>
</evidence>
<dbReference type="SMART" id="SM01130">
    <property type="entry name" value="DHDPS"/>
    <property type="match status" value="1"/>
</dbReference>
<evidence type="ECO:0000313" key="8">
    <source>
        <dbReference type="Proteomes" id="UP000535437"/>
    </source>
</evidence>
<feature type="binding site" evidence="5">
    <location>
        <position position="56"/>
    </location>
    <ligand>
        <name>pyruvate</name>
        <dbReference type="ChEBI" id="CHEBI:15361"/>
    </ligand>
</feature>
<sequence length="298" mass="31065">MPSHPLTGLSAFPLTPMRRSGTRPGAAEHLDEEAVAHLVTRAAEAGADSVTMLGSTGSYAYLDRAERRRVVELAVAHAAGTPVLAGVGALRTSAVLDHVRDAEEAGADGVLLAPITYQPLSADEVFELFRTVCTHTELPVVLYDNPTTTGFRFTPALYGRIAALDGIASVKIPPLPADPVEAQDVVDAVRAAVPQHVTVGISGDPSAARGLRAGCHAWFSVIGGVLPEAAARLVRTGDDAHLAPLWPLFAEHGSLRVAAAAAEHLGLAPADCLPRPVQGLDPNARHRVAEALEALTSQ</sequence>
<accession>A0A7Z0K8D1</accession>
<dbReference type="PRINTS" id="PR00146">
    <property type="entry name" value="DHPICSNTHASE"/>
</dbReference>
<dbReference type="EC" id="4.3.3.7" evidence="7"/>
<reference evidence="7 8" key="1">
    <citation type="submission" date="2020-07" db="EMBL/GenBank/DDBJ databases">
        <title>Sequencing the genomes of 1000 actinobacteria strains.</title>
        <authorList>
            <person name="Klenk H.-P."/>
        </authorList>
    </citation>
    <scope>NUCLEOTIDE SEQUENCE [LARGE SCALE GENOMIC DNA]</scope>
    <source>
        <strain evidence="7 8">DSM 15475</strain>
    </source>
</reference>
<comment type="similarity">
    <text evidence="1 3">Belongs to the DapA family.</text>
</comment>
<dbReference type="Pfam" id="PF00701">
    <property type="entry name" value="DHDPS"/>
    <property type="match status" value="1"/>
</dbReference>
<protein>
    <submittedName>
        <fullName evidence="7">4-hydroxy-tetrahydrodipicolinate synthase</fullName>
        <ecNumber evidence="7">4.3.3.7</ecNumber>
    </submittedName>
</protein>
<dbReference type="RefSeq" id="WP_179540958.1">
    <property type="nucleotide sequence ID" value="NZ_BAAALL010000004.1"/>
</dbReference>
<dbReference type="AlphaFoldDB" id="A0A7Z0K8D1"/>
<dbReference type="PANTHER" id="PTHR12128:SF66">
    <property type="entry name" value="4-HYDROXY-2-OXOGLUTARATE ALDOLASE, MITOCHONDRIAL"/>
    <property type="match status" value="1"/>
</dbReference>
<proteinExistence type="inferred from homology"/>
<keyword evidence="2 3" id="KW-0456">Lyase</keyword>
<evidence type="ECO:0000256" key="3">
    <source>
        <dbReference type="PIRNR" id="PIRNR001365"/>
    </source>
</evidence>
<feature type="active site" description="Schiff-base intermediate with substrate" evidence="4">
    <location>
        <position position="171"/>
    </location>
</feature>
<evidence type="ECO:0000256" key="4">
    <source>
        <dbReference type="PIRSR" id="PIRSR001365-1"/>
    </source>
</evidence>
<feature type="active site" description="Proton donor/acceptor" evidence="4">
    <location>
        <position position="143"/>
    </location>
</feature>
<dbReference type="Proteomes" id="UP000535437">
    <property type="component" value="Unassembled WGS sequence"/>
</dbReference>
<dbReference type="InterPro" id="IPR002220">
    <property type="entry name" value="DapA-like"/>
</dbReference>
<evidence type="ECO:0000313" key="7">
    <source>
        <dbReference type="EMBL" id="NYJ77479.1"/>
    </source>
</evidence>
<organism evidence="7 8">
    <name type="scientific">Nesterenkonia xinjiangensis</name>
    <dbReference type="NCBI Taxonomy" id="225327"/>
    <lineage>
        <taxon>Bacteria</taxon>
        <taxon>Bacillati</taxon>
        <taxon>Actinomycetota</taxon>
        <taxon>Actinomycetes</taxon>
        <taxon>Micrococcales</taxon>
        <taxon>Micrococcaceae</taxon>
        <taxon>Nesterenkonia</taxon>
    </lineage>
</organism>
<dbReference type="SUPFAM" id="SSF51569">
    <property type="entry name" value="Aldolase"/>
    <property type="match status" value="1"/>
</dbReference>
<dbReference type="EMBL" id="JACCFY010000001">
    <property type="protein sequence ID" value="NYJ77479.1"/>
    <property type="molecule type" value="Genomic_DNA"/>
</dbReference>
<dbReference type="GO" id="GO:0008840">
    <property type="term" value="F:4-hydroxy-tetrahydrodipicolinate synthase activity"/>
    <property type="evidence" value="ECO:0007669"/>
    <property type="project" value="UniProtKB-EC"/>
</dbReference>
<name>A0A7Z0K8D1_9MICC</name>
<evidence type="ECO:0000256" key="1">
    <source>
        <dbReference type="ARBA" id="ARBA00007592"/>
    </source>
</evidence>
<dbReference type="PIRSF" id="PIRSF001365">
    <property type="entry name" value="DHDPS"/>
    <property type="match status" value="1"/>
</dbReference>
<dbReference type="CDD" id="cd00408">
    <property type="entry name" value="DHDPS-like"/>
    <property type="match status" value="1"/>
</dbReference>
<evidence type="ECO:0000256" key="2">
    <source>
        <dbReference type="ARBA" id="ARBA00023239"/>
    </source>
</evidence>
<evidence type="ECO:0000256" key="6">
    <source>
        <dbReference type="SAM" id="MobiDB-lite"/>
    </source>
</evidence>
<feature type="region of interest" description="Disordered" evidence="6">
    <location>
        <begin position="1"/>
        <end position="27"/>
    </location>
</feature>